<keyword evidence="1" id="KW-0732">Signal</keyword>
<dbReference type="EMBL" id="JAGEUA010000008">
    <property type="protein sequence ID" value="KAL0968890.1"/>
    <property type="molecule type" value="Genomic_DNA"/>
</dbReference>
<keyword evidence="3" id="KW-1185">Reference proteome</keyword>
<evidence type="ECO:0000256" key="1">
    <source>
        <dbReference type="SAM" id="SignalP"/>
    </source>
</evidence>
<evidence type="ECO:0000313" key="3">
    <source>
        <dbReference type="Proteomes" id="UP001557470"/>
    </source>
</evidence>
<evidence type="ECO:0000313" key="2">
    <source>
        <dbReference type="EMBL" id="KAL0968890.1"/>
    </source>
</evidence>
<dbReference type="AlphaFoldDB" id="A0ABD0WC32"/>
<gene>
    <name evidence="2" type="ORF">UPYG_G00273220</name>
</gene>
<comment type="caution">
    <text evidence="2">The sequence shown here is derived from an EMBL/GenBank/DDBJ whole genome shotgun (WGS) entry which is preliminary data.</text>
</comment>
<feature type="chain" id="PRO_5044858749" description="Antifreeze protein" evidence="1">
    <location>
        <begin position="25"/>
        <end position="110"/>
    </location>
</feature>
<dbReference type="Proteomes" id="UP001557470">
    <property type="component" value="Unassembled WGS sequence"/>
</dbReference>
<accession>A0ABD0WC32</accession>
<reference evidence="2 3" key="1">
    <citation type="submission" date="2024-06" db="EMBL/GenBank/DDBJ databases">
        <authorList>
            <person name="Pan Q."/>
            <person name="Wen M."/>
            <person name="Jouanno E."/>
            <person name="Zahm M."/>
            <person name="Klopp C."/>
            <person name="Cabau C."/>
            <person name="Louis A."/>
            <person name="Berthelot C."/>
            <person name="Parey E."/>
            <person name="Roest Crollius H."/>
            <person name="Montfort J."/>
            <person name="Robinson-Rechavi M."/>
            <person name="Bouchez O."/>
            <person name="Lampietro C."/>
            <person name="Lopez Roques C."/>
            <person name="Donnadieu C."/>
            <person name="Postlethwait J."/>
            <person name="Bobe J."/>
            <person name="Verreycken H."/>
            <person name="Guiguen Y."/>
        </authorList>
    </citation>
    <scope>NUCLEOTIDE SEQUENCE [LARGE SCALE GENOMIC DNA]</scope>
    <source>
        <strain evidence="2">Up_M1</strain>
        <tissue evidence="2">Testis</tissue>
    </source>
</reference>
<proteinExistence type="predicted"/>
<name>A0ABD0WC32_UMBPY</name>
<protein>
    <recommendedName>
        <fullName evidence="4">Antifreeze protein</fullName>
    </recommendedName>
</protein>
<feature type="signal peptide" evidence="1">
    <location>
        <begin position="1"/>
        <end position="24"/>
    </location>
</feature>
<sequence length="110" mass="11049">MAPCATKFVLLAGMVGTVPRTVCASTMGHVTPLMDPVTVSLGGLEKIALKTVHQGSMAGTALRHATVKTEQNVTIGQGSVPVVPASLGPAVNRSVLLVPMALGVSSCASV</sequence>
<organism evidence="2 3">
    <name type="scientific">Umbra pygmaea</name>
    <name type="common">Eastern mudminnow</name>
    <dbReference type="NCBI Taxonomy" id="75934"/>
    <lineage>
        <taxon>Eukaryota</taxon>
        <taxon>Metazoa</taxon>
        <taxon>Chordata</taxon>
        <taxon>Craniata</taxon>
        <taxon>Vertebrata</taxon>
        <taxon>Euteleostomi</taxon>
        <taxon>Actinopterygii</taxon>
        <taxon>Neopterygii</taxon>
        <taxon>Teleostei</taxon>
        <taxon>Protacanthopterygii</taxon>
        <taxon>Esociformes</taxon>
        <taxon>Umbridae</taxon>
        <taxon>Umbra</taxon>
    </lineage>
</organism>
<evidence type="ECO:0008006" key="4">
    <source>
        <dbReference type="Google" id="ProtNLM"/>
    </source>
</evidence>